<evidence type="ECO:0000313" key="3">
    <source>
        <dbReference type="Proteomes" id="UP000013063"/>
    </source>
</evidence>
<evidence type="ECO:0000313" key="2">
    <source>
        <dbReference type="EMBL" id="ENZ81370.1"/>
    </source>
</evidence>
<dbReference type="Proteomes" id="UP000013063">
    <property type="component" value="Unassembled WGS sequence"/>
</dbReference>
<evidence type="ECO:0008006" key="4">
    <source>
        <dbReference type="Google" id="ProtNLM"/>
    </source>
</evidence>
<name>R0CYK6_CAUVI</name>
<accession>R0CYK6</accession>
<proteinExistence type="predicted"/>
<dbReference type="AlphaFoldDB" id="R0CYK6"/>
<feature type="chain" id="PRO_5004340293" description="DUF3828 domain-containing protein" evidence="1">
    <location>
        <begin position="21"/>
        <end position="191"/>
    </location>
</feature>
<dbReference type="STRING" id="1292034.OR37_02777"/>
<protein>
    <recommendedName>
        <fullName evidence="4">DUF3828 domain-containing protein</fullName>
    </recommendedName>
</protein>
<sequence precursor="true">MVRALVLAAIASFSASLATAAERDQREACEALEPIIAAYATHAASGEALNFSAGQALPIRDWDNAATLTQASGWHRSAPSAETIRRLSEVTPANAMACPNFARQASVLGRVLTDDQRQAVYRSRGGAPRARVQVVTMPVIDKSGQEGLVKVRVQRNGLGQVENLYYLRKTKTGWRISGERETPPQDLRPLG</sequence>
<gene>
    <name evidence="2" type="ORF">OR37_02777</name>
</gene>
<comment type="caution">
    <text evidence="2">The sequence shown here is derived from an EMBL/GenBank/DDBJ whole genome shotgun (WGS) entry which is preliminary data.</text>
</comment>
<dbReference type="PATRIC" id="fig|1292034.3.peg.2755"/>
<dbReference type="EMBL" id="APMP01000018">
    <property type="protein sequence ID" value="ENZ81370.1"/>
    <property type="molecule type" value="Genomic_DNA"/>
</dbReference>
<dbReference type="RefSeq" id="WP_004620881.1">
    <property type="nucleotide sequence ID" value="NZ_APMP01000018.1"/>
</dbReference>
<feature type="signal peptide" evidence="1">
    <location>
        <begin position="1"/>
        <end position="20"/>
    </location>
</feature>
<evidence type="ECO:0000256" key="1">
    <source>
        <dbReference type="SAM" id="SignalP"/>
    </source>
</evidence>
<organism evidence="2 3">
    <name type="scientific">Caulobacter vibrioides OR37</name>
    <dbReference type="NCBI Taxonomy" id="1292034"/>
    <lineage>
        <taxon>Bacteria</taxon>
        <taxon>Pseudomonadati</taxon>
        <taxon>Pseudomonadota</taxon>
        <taxon>Alphaproteobacteria</taxon>
        <taxon>Caulobacterales</taxon>
        <taxon>Caulobacteraceae</taxon>
        <taxon>Caulobacter</taxon>
    </lineage>
</organism>
<keyword evidence="3" id="KW-1185">Reference proteome</keyword>
<reference evidence="2 3" key="1">
    <citation type="journal article" date="2013" name="Genome Announc.">
        <title>Draft Genome Sequence for Caulobacter sp. Strain OR37, a Bacterium Tolerant to Heavy Metals.</title>
        <authorList>
            <person name="Utturkar S.M."/>
            <person name="Bollmann A."/>
            <person name="Brzoska R.M."/>
            <person name="Klingeman D.M."/>
            <person name="Epstein S.E."/>
            <person name="Palumbo A.V."/>
            <person name="Brown S.D."/>
        </authorList>
    </citation>
    <scope>NUCLEOTIDE SEQUENCE [LARGE SCALE GENOMIC DNA]</scope>
    <source>
        <strain evidence="2 3">OR37</strain>
    </source>
</reference>
<keyword evidence="1" id="KW-0732">Signal</keyword>